<dbReference type="Pfam" id="PF03721">
    <property type="entry name" value="UDPG_MGDP_dh_N"/>
    <property type="match status" value="1"/>
</dbReference>
<dbReference type="SUPFAM" id="SSF52413">
    <property type="entry name" value="UDP-glucose/GDP-mannose dehydrogenase C-terminal domain"/>
    <property type="match status" value="1"/>
</dbReference>
<evidence type="ECO:0000313" key="6">
    <source>
        <dbReference type="EMBL" id="MFD2182367.1"/>
    </source>
</evidence>
<dbReference type="SUPFAM" id="SSF51735">
    <property type="entry name" value="NAD(P)-binding Rossmann-fold domains"/>
    <property type="match status" value="1"/>
</dbReference>
<name>A0ABW5AIY1_9BRAD</name>
<dbReference type="InterPro" id="IPR014026">
    <property type="entry name" value="UDP-Glc/GDP-Man_DH_dimer"/>
</dbReference>
<reference evidence="7" key="1">
    <citation type="journal article" date="2019" name="Int. J. Syst. Evol. Microbiol.">
        <title>The Global Catalogue of Microorganisms (GCM) 10K type strain sequencing project: providing services to taxonomists for standard genome sequencing and annotation.</title>
        <authorList>
            <consortium name="The Broad Institute Genomics Platform"/>
            <consortium name="The Broad Institute Genome Sequencing Center for Infectious Disease"/>
            <person name="Wu L."/>
            <person name="Ma J."/>
        </authorList>
    </citation>
    <scope>NUCLEOTIDE SEQUENCE [LARGE SCALE GENOMIC DNA]</scope>
    <source>
        <strain evidence="7">CGMCC 1.6774</strain>
    </source>
</reference>
<evidence type="ECO:0000256" key="2">
    <source>
        <dbReference type="ARBA" id="ARBA00023002"/>
    </source>
</evidence>
<sequence>MPSSAPTGDSSATRAHGRTIAVIGLGYVGLPVAVSFGRAGTPTIGFDINPVRIAELSNGHDRTCEVADADLAAARIRFTADPAQLREADFFIVTVPTPIDAAKRPDLTALRKASETVGRAMPRGAIVVYESTVFPGATEEFCVPILEAASGLACGRDFTVGYSPERINPGDKEHRFETIRKVVSGQDAETLATVAAVYGSVVTAGVFQASSIKVAEAAKVIENTQRDLNIALMNELSEIFHLLDIDTSDVLAAAGTKWNFLRFTPGLVGGHCIGVDPYYLTHRAEIAGYHPEVILAGRRVNDRVGTRIAQECVRRLMRSGIANGRVVVLGLTFKEDVPDIRNSKVVDVIAGLEAAGLEVLVHDPHADPDEVRHEYGLTLAPADVLRDADAVVFAVAHAQFLADPWALAGSCLKNGRGIVFDVKARLDRRGKPEGIDLWRL</sequence>
<dbReference type="InterPro" id="IPR036291">
    <property type="entry name" value="NAD(P)-bd_dom_sf"/>
</dbReference>
<dbReference type="InterPro" id="IPR014027">
    <property type="entry name" value="UDP-Glc/GDP-Man_DH_C"/>
</dbReference>
<dbReference type="InterPro" id="IPR036220">
    <property type="entry name" value="UDP-Glc/GDP-Man_DH_C_sf"/>
</dbReference>
<keyword evidence="3" id="KW-0520">NAD</keyword>
<dbReference type="InterPro" id="IPR008927">
    <property type="entry name" value="6-PGluconate_DH-like_C_sf"/>
</dbReference>
<evidence type="ECO:0000256" key="1">
    <source>
        <dbReference type="ARBA" id="ARBA00006601"/>
    </source>
</evidence>
<dbReference type="InterPro" id="IPR028359">
    <property type="entry name" value="UDP_ManNAc/GlcNAc_DH"/>
</dbReference>
<dbReference type="Pfam" id="PF00984">
    <property type="entry name" value="UDPG_MGDP_dh"/>
    <property type="match status" value="1"/>
</dbReference>
<dbReference type="NCBIfam" id="TIGR03026">
    <property type="entry name" value="NDP-sugDHase"/>
    <property type="match status" value="1"/>
</dbReference>
<dbReference type="PANTHER" id="PTHR43491:SF2">
    <property type="entry name" value="UDP-N-ACETYL-D-MANNOSAMINE DEHYDROGENASE"/>
    <property type="match status" value="1"/>
</dbReference>
<comment type="similarity">
    <text evidence="1 4">Belongs to the UDP-glucose/GDP-mannose dehydrogenase family.</text>
</comment>
<comment type="caution">
    <text evidence="6">The sequence shown here is derived from an EMBL/GenBank/DDBJ whole genome shotgun (WGS) entry which is preliminary data.</text>
</comment>
<dbReference type="PANTHER" id="PTHR43491">
    <property type="entry name" value="UDP-N-ACETYL-D-MANNOSAMINE DEHYDROGENASE"/>
    <property type="match status" value="1"/>
</dbReference>
<evidence type="ECO:0000256" key="3">
    <source>
        <dbReference type="ARBA" id="ARBA00023027"/>
    </source>
</evidence>
<dbReference type="RefSeq" id="WP_378477545.1">
    <property type="nucleotide sequence ID" value="NZ_JBHUIW010000008.1"/>
</dbReference>
<dbReference type="PIRSF" id="PIRSF000124">
    <property type="entry name" value="UDPglc_GDPman_dh"/>
    <property type="match status" value="1"/>
</dbReference>
<dbReference type="InterPro" id="IPR001732">
    <property type="entry name" value="UDP-Glc/GDP-Man_DH_N"/>
</dbReference>
<accession>A0ABW5AIY1</accession>
<gene>
    <name evidence="6" type="ORF">ACFSOX_09405</name>
</gene>
<keyword evidence="7" id="KW-1185">Reference proteome</keyword>
<dbReference type="Pfam" id="PF03720">
    <property type="entry name" value="UDPG_MGDP_dh_C"/>
    <property type="match status" value="1"/>
</dbReference>
<protein>
    <submittedName>
        <fullName evidence="6">Nucleotide sugar dehydrogenase</fullName>
    </submittedName>
</protein>
<dbReference type="Gene3D" id="3.40.50.720">
    <property type="entry name" value="NAD(P)-binding Rossmann-like Domain"/>
    <property type="match status" value="2"/>
</dbReference>
<proteinExistence type="inferred from homology"/>
<dbReference type="InterPro" id="IPR017476">
    <property type="entry name" value="UDP-Glc/GDP-Man"/>
</dbReference>
<dbReference type="EMBL" id="JBHUIW010000008">
    <property type="protein sequence ID" value="MFD2182367.1"/>
    <property type="molecule type" value="Genomic_DNA"/>
</dbReference>
<dbReference type="SMART" id="SM00984">
    <property type="entry name" value="UDPG_MGDP_dh_C"/>
    <property type="match status" value="1"/>
</dbReference>
<feature type="domain" description="UDP-glucose/GDP-mannose dehydrogenase C-terminal" evidence="5">
    <location>
        <begin position="327"/>
        <end position="428"/>
    </location>
</feature>
<evidence type="ECO:0000313" key="7">
    <source>
        <dbReference type="Proteomes" id="UP001597314"/>
    </source>
</evidence>
<dbReference type="Proteomes" id="UP001597314">
    <property type="component" value="Unassembled WGS sequence"/>
</dbReference>
<evidence type="ECO:0000259" key="5">
    <source>
        <dbReference type="SMART" id="SM00984"/>
    </source>
</evidence>
<organism evidence="6 7">
    <name type="scientific">Rhodoplanes azumiensis</name>
    <dbReference type="NCBI Taxonomy" id="1897628"/>
    <lineage>
        <taxon>Bacteria</taxon>
        <taxon>Pseudomonadati</taxon>
        <taxon>Pseudomonadota</taxon>
        <taxon>Alphaproteobacteria</taxon>
        <taxon>Hyphomicrobiales</taxon>
        <taxon>Nitrobacteraceae</taxon>
        <taxon>Rhodoplanes</taxon>
    </lineage>
</organism>
<dbReference type="PIRSF" id="PIRSF500136">
    <property type="entry name" value="UDP_ManNAc_DH"/>
    <property type="match status" value="1"/>
</dbReference>
<evidence type="ECO:0000256" key="4">
    <source>
        <dbReference type="PIRNR" id="PIRNR000124"/>
    </source>
</evidence>
<keyword evidence="2" id="KW-0560">Oxidoreductase</keyword>
<dbReference type="SUPFAM" id="SSF48179">
    <property type="entry name" value="6-phosphogluconate dehydrogenase C-terminal domain-like"/>
    <property type="match status" value="1"/>
</dbReference>